<organism evidence="4">
    <name type="scientific">Magnetococcus massalia (strain MO-1)</name>
    <dbReference type="NCBI Taxonomy" id="451514"/>
    <lineage>
        <taxon>Bacteria</taxon>
        <taxon>Pseudomonadati</taxon>
        <taxon>Pseudomonadota</taxon>
        <taxon>Magnetococcia</taxon>
        <taxon>Magnetococcales</taxon>
        <taxon>Magnetococcaceae</taxon>
        <taxon>Magnetococcus</taxon>
    </lineage>
</organism>
<accession>A0A1S7LEK0</accession>
<feature type="region of interest" description="Disordered" evidence="1">
    <location>
        <begin position="1099"/>
        <end position="1138"/>
    </location>
</feature>
<name>A0A1S7LEK0_MAGMO</name>
<keyword evidence="2" id="KW-1133">Transmembrane helix</keyword>
<keyword evidence="2" id="KW-0472">Membrane</keyword>
<feature type="compositionally biased region" description="Basic and acidic residues" evidence="1">
    <location>
        <begin position="1106"/>
        <end position="1123"/>
    </location>
</feature>
<evidence type="ECO:0000256" key="1">
    <source>
        <dbReference type="SAM" id="MobiDB-lite"/>
    </source>
</evidence>
<dbReference type="InterPro" id="IPR011836">
    <property type="entry name" value="YhdP"/>
</dbReference>
<evidence type="ECO:0000313" key="4">
    <source>
        <dbReference type="EMBL" id="CRH05380.1"/>
    </source>
</evidence>
<evidence type="ECO:0000256" key="2">
    <source>
        <dbReference type="SAM" id="Phobius"/>
    </source>
</evidence>
<dbReference type="InterPro" id="IPR025263">
    <property type="entry name" value="YhdP_central"/>
</dbReference>
<feature type="domain" description="YhdP central" evidence="3">
    <location>
        <begin position="320"/>
        <end position="860"/>
    </location>
</feature>
<sequence>MWKRLFKWFFILIVGLPAALIISLLLWFTIAPPDIDTLRPQVSETLSDILGQPVQIGALRMRSGKNLLNLQIHGLTVLDRPQGQPILRADVAAIRLAGASLWRADNHLIPLELYVLNANLALDRQPDGAWLFAGRSFAAWQQQLTQGVEAHKQQKLQLKPQEGVIGKLQERALALVGSLWLAGIRLTETQVRLSHAPSQKSVALGRLNIQSGLLSQPTPQDTPRIQMSGDFIPAWEEGKRLPWNVHASRKPEDTQRWQVAAQWDKLYPPQWAFLLAEEQAAQLRALAFPIRGGFSLEVGGEAPWHANWQAFIGKGKWHNGGLFRWPTPITYINAQGEASGERKVGQGWQLDITQFDLKSPLIWAKGKVLLSRMGLADSPHIDLTAKAGGTNTKSARYFYPPKEMHPDLLEWLDGSLKKGLITKANVRIKGQAASIPFGPTSHHAKGIFRIEAELKGLDLQYYPQLPLVKKGSGTIIFEKERMEATVHAGELDKSRGIRGTVTIPQILGDDQTLYVDLQAEESNLNSIWHKVIQHPQLKWGDHVGLEGANFTGQGLFGLKMKVPLNHTKDLTFRSQLDFKQARGTFPFLAKPLLEGRGRLVIDDDVLDLHLHEAVHDEIPFSGRLKAIDYSRPAEADLDALINARLSGEKLKGFAQKLGQEPPAFHGWAKLEARLKRPTGERGLQLRGSMDLGGLAFENYHGLSKQADGYGSVVADGRLETQKGYMELRYIHLDLGNFSAMGQGEWSSEREKGRLVLDDLRLGRNRGWVAVDKRHTGPQGDQLRVDGHFTVLDLDHWLSQEEAGNAASWQESFSPYIEEEMLKEIRENPAHVTLHADRVLLANNIEASAMAFDGQIDDRSLKISSCDFFVDGRKVVLQGELNWAEKLGEGPYEGFLDLQSDDVGKFLTGVNLTDAFSAGEGRVHLDLNGTMRRDQSLYKALSGSGSVAIKEGRVERFKLLSALLGLFSLQELPSLLAGDRPDLAGEGFYYRTLEGNFSLDEGQFHTAGISLTGPSMKLVVSGEAGLESGELEMLAGVRPLQSLDAVVTALPILGTILSGGRKTLLETQFNVGGTFEQPEVLLKPISTVAPGIVRDILQATGRSLSGEGDKEGSSSAPEKEDKNRSATPASVVPRDAESE</sequence>
<dbReference type="PANTHER" id="PTHR38690">
    <property type="entry name" value="PROTEASE-RELATED"/>
    <property type="match status" value="1"/>
</dbReference>
<protein>
    <recommendedName>
        <fullName evidence="3">YhdP central domain-containing protein</fullName>
    </recommendedName>
</protein>
<keyword evidence="2" id="KW-0812">Transmembrane</keyword>
<evidence type="ECO:0000259" key="3">
    <source>
        <dbReference type="Pfam" id="PF13116"/>
    </source>
</evidence>
<dbReference type="AlphaFoldDB" id="A0A1S7LEK0"/>
<dbReference type="Pfam" id="PF13116">
    <property type="entry name" value="YhdP"/>
    <property type="match status" value="1"/>
</dbReference>
<gene>
    <name evidence="4" type="ORF">MAGMO_1186</name>
</gene>
<dbReference type="EMBL" id="LO017727">
    <property type="protein sequence ID" value="CRH05380.1"/>
    <property type="molecule type" value="Genomic_DNA"/>
</dbReference>
<dbReference type="PANTHER" id="PTHR38690:SF1">
    <property type="entry name" value="PROTEASE"/>
    <property type="match status" value="1"/>
</dbReference>
<reference evidence="4" key="1">
    <citation type="submission" date="2015-04" db="EMBL/GenBank/DDBJ databases">
        <authorList>
            <person name="Syromyatnikov M.Y."/>
            <person name="Popov V.N."/>
        </authorList>
    </citation>
    <scope>NUCLEOTIDE SEQUENCE</scope>
    <source>
        <strain evidence="4">MO-1</strain>
    </source>
</reference>
<feature type="transmembrane region" description="Helical" evidence="2">
    <location>
        <begin position="9"/>
        <end position="30"/>
    </location>
</feature>
<proteinExistence type="predicted"/>